<keyword evidence="5" id="KW-0963">Cytoplasm</keyword>
<dbReference type="EC" id="2.7.7.7" evidence="3"/>
<evidence type="ECO:0000256" key="1">
    <source>
        <dbReference type="ARBA" id="ARBA00004496"/>
    </source>
</evidence>
<dbReference type="GO" id="GO:0008408">
    <property type="term" value="F:3'-5' exonuclease activity"/>
    <property type="evidence" value="ECO:0007669"/>
    <property type="project" value="InterPro"/>
</dbReference>
<comment type="catalytic activity">
    <reaction evidence="12">
        <text>DNA(n) + a 2'-deoxyribonucleoside 5'-triphosphate = DNA(n+1) + diphosphate</text>
        <dbReference type="Rhea" id="RHEA:22508"/>
        <dbReference type="Rhea" id="RHEA-COMP:17339"/>
        <dbReference type="Rhea" id="RHEA-COMP:17340"/>
        <dbReference type="ChEBI" id="CHEBI:33019"/>
        <dbReference type="ChEBI" id="CHEBI:61560"/>
        <dbReference type="ChEBI" id="CHEBI:173112"/>
        <dbReference type="EC" id="2.7.7.7"/>
    </reaction>
</comment>
<dbReference type="PATRIC" id="fig|1329909.3.peg.3329"/>
<dbReference type="NCBIfam" id="NF004226">
    <property type="entry name" value="PRK05673.1"/>
    <property type="match status" value="1"/>
</dbReference>
<dbReference type="SUPFAM" id="SSF160975">
    <property type="entry name" value="AF1531-like"/>
    <property type="match status" value="1"/>
</dbReference>
<evidence type="ECO:0000256" key="5">
    <source>
        <dbReference type="ARBA" id="ARBA00022490"/>
    </source>
</evidence>
<dbReference type="GO" id="GO:0003887">
    <property type="term" value="F:DNA-directed DNA polymerase activity"/>
    <property type="evidence" value="ECO:0007669"/>
    <property type="project" value="UniProtKB-KW"/>
</dbReference>
<dbReference type="Gene3D" id="1.10.150.870">
    <property type="match status" value="1"/>
</dbReference>
<keyword evidence="15" id="KW-1185">Reference proteome</keyword>
<dbReference type="CDD" id="cd07433">
    <property type="entry name" value="PHP_PolIIIA_DnaE1"/>
    <property type="match status" value="1"/>
</dbReference>
<comment type="similarity">
    <text evidence="2">Belongs to the DNA polymerase type-C family. DnaE subfamily.</text>
</comment>
<evidence type="ECO:0000256" key="6">
    <source>
        <dbReference type="ARBA" id="ARBA00022679"/>
    </source>
</evidence>
<dbReference type="Gene3D" id="3.20.20.140">
    <property type="entry name" value="Metal-dependent hydrolases"/>
    <property type="match status" value="1"/>
</dbReference>
<name>T0GMA7_9SPHN</name>
<dbReference type="NCBIfam" id="TIGR00594">
    <property type="entry name" value="polc"/>
    <property type="match status" value="1"/>
</dbReference>
<evidence type="ECO:0000256" key="12">
    <source>
        <dbReference type="ARBA" id="ARBA00049244"/>
    </source>
</evidence>
<evidence type="ECO:0000256" key="11">
    <source>
        <dbReference type="ARBA" id="ARBA00026073"/>
    </source>
</evidence>
<dbReference type="Pfam" id="PF17657">
    <property type="entry name" value="DNA_pol3_finger"/>
    <property type="match status" value="1"/>
</dbReference>
<evidence type="ECO:0000313" key="15">
    <source>
        <dbReference type="Proteomes" id="UP000015525"/>
    </source>
</evidence>
<comment type="subunit">
    <text evidence="11">DNA polymerase III contains a core (composed of alpha, epsilon and theta chains) that associates with a tau subunit. This core dimerizes to form the POLIII' complex. PolIII' associates with the gamma complex (composed of gamma, delta, delta', psi and chi chains) and with the beta chain to form the complete DNA polymerase III complex.</text>
</comment>
<keyword evidence="9" id="KW-0239">DNA-directed DNA polymerase</keyword>
<keyword evidence="6" id="KW-0808">Transferase</keyword>
<evidence type="ECO:0000256" key="2">
    <source>
        <dbReference type="ARBA" id="ARBA00009496"/>
    </source>
</evidence>
<dbReference type="GO" id="GO:0006260">
    <property type="term" value="P:DNA replication"/>
    <property type="evidence" value="ECO:0007669"/>
    <property type="project" value="UniProtKB-KW"/>
</dbReference>
<dbReference type="CDD" id="cd04485">
    <property type="entry name" value="DnaE_OBF"/>
    <property type="match status" value="1"/>
</dbReference>
<evidence type="ECO:0000313" key="14">
    <source>
        <dbReference type="EMBL" id="EQB01792.1"/>
    </source>
</evidence>
<dbReference type="InterPro" id="IPR003141">
    <property type="entry name" value="Pol/His_phosphatase_N"/>
</dbReference>
<accession>T0GMA7</accession>
<gene>
    <name evidence="14" type="ORF">L288_17270</name>
</gene>
<dbReference type="SUPFAM" id="SSF89550">
    <property type="entry name" value="PHP domain-like"/>
    <property type="match status" value="1"/>
</dbReference>
<dbReference type="PANTHER" id="PTHR32294:SF0">
    <property type="entry name" value="DNA POLYMERASE III SUBUNIT ALPHA"/>
    <property type="match status" value="1"/>
</dbReference>
<proteinExistence type="inferred from homology"/>
<sequence length="1186" mass="130009">MFRAYHGTMPHAGFVPLRVFSSFTMLEGAIEPKKIAKQARTLGFPAAAITDRNGLYGSMAFSDACKSEGVQPIIGAMLGVLRPGRPANAAAVHDWIALYAQDEAGYDNLCALVSMAHLDRPVDEAPHVTLDAMEGRTDGLIALTAGGEGAVARLFAEDQPGAALAYTERLEALFPGRLYIEICRRSDAIEEKAEAGLIDLAYDRDLPLVATNPTCFAEPHFHEAHDVMLCIADGAYVETADRRKSCPHAWMKPAAEMSRLFEDLPEALANTLVVAQRCAVAAPKRKPILPSLAGDREGEERLLREQAMAGLEARLEKQGIGDEESRKPYFERLKFETDIIVQMGFPGYFLIVADFIQWAKAQDIPVGPGRGSGAGSVVAWALTITDLDPLQLGLLFERFLNPERVSMPDFDIDFCETRRGEVIRYVQQKYGSDHVAQIITFGKLKARAVLKDTGRVLQMSYGQVDRLAKLVPNHPTDPWTLERSLNGVAEFRAEYDNDGQVKRLIDYAMKLEGFPRHSSTHAAGVVIGDRPLSQLVPLYRDPRSDMPVTQFDMKYVEGAGLVKFDFLGLKTLSVLQKAVQLLAGRGVTVDLDSLGWDDPAVYELLQRGDTVGVFQLESEGMRKTLAAVRPTNFADIIALVSLYRPGPMDNIPMFGRRKNGQEQIEYPHILLKPILEETYGIFVYQEQVMQAAQILAGYSLGDADLLRRAMGKKIKAEMDAQRARFVEGCARSDISAGKANELFDLIDKFAGYGFNKSHAAAYALLAYQTAWLKAHYPAEFYAASMAFDIHLTDKLTVFVDDMRRMGLTCLPPDINRSLADFSVEAIEHEGGDPRLGFAVRYALGGLKGVGEKAMEQLVAERDMGGPFTSLDDFADRIEPRLLNRRQLESLAASGAFDGIHPDRAGVHAAADTILSVAASAAEARESGQGGLFGDVETPHADVRIPPHQTWSTADRMAQEKEAFGFYFSAHPVDRYRHLAEARGAKSYGAICAEPVAEGGRASAVMAAMVEEVRWRETRRGARYAAATFSDSSGQFQASCFEDDACKAIEDMAREGDCALLMVELDRLPGEETPRVTIRGVEPFHQLASASRMKLVIDASDPGAVDALAQLLTRARGGRSEVFLRAPVRGGRAAKLFLGDDYLIGADQVDAIALLPGLTIHSFERMDAKADGYRAQNRRSGLRLVAS</sequence>
<dbReference type="InterPro" id="IPR004013">
    <property type="entry name" value="PHP_dom"/>
</dbReference>
<keyword evidence="8" id="KW-0235">DNA replication</keyword>
<evidence type="ECO:0000256" key="7">
    <source>
        <dbReference type="ARBA" id="ARBA00022695"/>
    </source>
</evidence>
<dbReference type="InterPro" id="IPR016195">
    <property type="entry name" value="Pol/histidinol_Pase-like"/>
</dbReference>
<dbReference type="InterPro" id="IPR029460">
    <property type="entry name" value="DNAPol_HHH"/>
</dbReference>
<evidence type="ECO:0000256" key="4">
    <source>
        <dbReference type="ARBA" id="ARBA00019114"/>
    </source>
</evidence>
<evidence type="ECO:0000259" key="13">
    <source>
        <dbReference type="SMART" id="SM00481"/>
    </source>
</evidence>
<dbReference type="InterPro" id="IPR011708">
    <property type="entry name" value="DNA_pol3_alpha_NTPase_dom"/>
</dbReference>
<dbReference type="GO" id="GO:0005737">
    <property type="term" value="C:cytoplasm"/>
    <property type="evidence" value="ECO:0007669"/>
    <property type="project" value="UniProtKB-SubCell"/>
</dbReference>
<dbReference type="InterPro" id="IPR040982">
    <property type="entry name" value="DNA_pol3_finger"/>
</dbReference>
<dbReference type="PANTHER" id="PTHR32294">
    <property type="entry name" value="DNA POLYMERASE III SUBUNIT ALPHA"/>
    <property type="match status" value="1"/>
</dbReference>
<dbReference type="Gene3D" id="1.10.10.1600">
    <property type="entry name" value="Bacterial DNA polymerase III alpha subunit, thumb domain"/>
    <property type="match status" value="1"/>
</dbReference>
<reference evidence="14 15" key="1">
    <citation type="journal article" date="2013" name="Genome Announc.">
        <title>Draft Genome Sequence of Sphingobium quisquiliarum Strain P25T, a Novel Hexachlorocyclohexane (HCH)-Degrading Bacterium Isolated from an HCH Dumpsite.</title>
        <authorList>
            <person name="Kumar Singh A."/>
            <person name="Sangwan N."/>
            <person name="Sharma A."/>
            <person name="Gupta V."/>
            <person name="Khurana J.P."/>
            <person name="Lal R."/>
        </authorList>
    </citation>
    <scope>NUCLEOTIDE SEQUENCE [LARGE SCALE GENOMIC DNA]</scope>
    <source>
        <strain evidence="14 15">P25</strain>
    </source>
</reference>
<comment type="caution">
    <text evidence="14">The sequence shown here is derived from an EMBL/GenBank/DDBJ whole genome shotgun (WGS) entry which is preliminary data.</text>
</comment>
<dbReference type="Proteomes" id="UP000015525">
    <property type="component" value="Unassembled WGS sequence"/>
</dbReference>
<comment type="function">
    <text evidence="10">DNA polymerase III is a complex, multichain enzyme responsible for most of the replicative synthesis in bacteria. This DNA polymerase also exhibits 3' to 5' exonuclease activity. The alpha chain is the DNA polymerase.</text>
</comment>
<dbReference type="InterPro" id="IPR041931">
    <property type="entry name" value="DNA_pol3_alpha_thumb_dom"/>
</dbReference>
<dbReference type="InterPro" id="IPR049821">
    <property type="entry name" value="PolIIIA_DnaE1_PHP"/>
</dbReference>
<dbReference type="EMBL" id="ATHO01000150">
    <property type="protein sequence ID" value="EQB01792.1"/>
    <property type="molecule type" value="Genomic_DNA"/>
</dbReference>
<keyword evidence="7" id="KW-0548">Nucleotidyltransferase</keyword>
<feature type="domain" description="Polymerase/histidinol phosphatase N-terminal" evidence="13">
    <location>
        <begin position="15"/>
        <end position="82"/>
    </location>
</feature>
<dbReference type="Pfam" id="PF07733">
    <property type="entry name" value="DNA_pol3_alpha"/>
    <property type="match status" value="1"/>
</dbReference>
<dbReference type="AlphaFoldDB" id="T0GMA7"/>
<protein>
    <recommendedName>
        <fullName evidence="4">DNA polymerase III subunit alpha</fullName>
        <ecNumber evidence="3">2.7.7.7</ecNumber>
    </recommendedName>
</protein>
<dbReference type="Pfam" id="PF02811">
    <property type="entry name" value="PHP"/>
    <property type="match status" value="1"/>
</dbReference>
<evidence type="ECO:0000256" key="9">
    <source>
        <dbReference type="ARBA" id="ARBA00022932"/>
    </source>
</evidence>
<evidence type="ECO:0000256" key="10">
    <source>
        <dbReference type="ARBA" id="ARBA00025611"/>
    </source>
</evidence>
<dbReference type="SMART" id="SM00481">
    <property type="entry name" value="POLIIIAc"/>
    <property type="match status" value="1"/>
</dbReference>
<comment type="subcellular location">
    <subcellularLocation>
        <location evidence="1">Cytoplasm</location>
    </subcellularLocation>
</comment>
<organism evidence="14 15">
    <name type="scientific">Sphingobium quisquiliarum P25</name>
    <dbReference type="NCBI Taxonomy" id="1329909"/>
    <lineage>
        <taxon>Bacteria</taxon>
        <taxon>Pseudomonadati</taxon>
        <taxon>Pseudomonadota</taxon>
        <taxon>Alphaproteobacteria</taxon>
        <taxon>Sphingomonadales</taxon>
        <taxon>Sphingomonadaceae</taxon>
        <taxon>Sphingobium</taxon>
    </lineage>
</organism>
<dbReference type="Pfam" id="PF14579">
    <property type="entry name" value="HHH_6"/>
    <property type="match status" value="1"/>
</dbReference>
<evidence type="ECO:0000256" key="8">
    <source>
        <dbReference type="ARBA" id="ARBA00022705"/>
    </source>
</evidence>
<dbReference type="InterPro" id="IPR004805">
    <property type="entry name" value="DnaE2/DnaE/PolC"/>
</dbReference>
<evidence type="ECO:0000256" key="3">
    <source>
        <dbReference type="ARBA" id="ARBA00012417"/>
    </source>
</evidence>